<evidence type="ECO:0000313" key="2">
    <source>
        <dbReference type="Proteomes" id="UP001154078"/>
    </source>
</evidence>
<dbReference type="Proteomes" id="UP001154078">
    <property type="component" value="Chromosome 3"/>
</dbReference>
<evidence type="ECO:0000313" key="1">
    <source>
        <dbReference type="EMBL" id="CAH0553808.1"/>
    </source>
</evidence>
<sequence length="107" mass="12670">MAQNKPGIKDAVAKEYLSKKQWEFKYGDLQKCYIKLQDDLKEISNKSGYLNLIRKQKEQDNRQIKIPPTTNGMYGLLAKRKDFKYLDCPDIYENLPLPKEYHLVEKN</sequence>
<gene>
    <name evidence="1" type="ORF">MELIAE_LOCUS5712</name>
</gene>
<organism evidence="1 2">
    <name type="scientific">Brassicogethes aeneus</name>
    <name type="common">Rape pollen beetle</name>
    <name type="synonym">Meligethes aeneus</name>
    <dbReference type="NCBI Taxonomy" id="1431903"/>
    <lineage>
        <taxon>Eukaryota</taxon>
        <taxon>Metazoa</taxon>
        <taxon>Ecdysozoa</taxon>
        <taxon>Arthropoda</taxon>
        <taxon>Hexapoda</taxon>
        <taxon>Insecta</taxon>
        <taxon>Pterygota</taxon>
        <taxon>Neoptera</taxon>
        <taxon>Endopterygota</taxon>
        <taxon>Coleoptera</taxon>
        <taxon>Polyphaga</taxon>
        <taxon>Cucujiformia</taxon>
        <taxon>Nitidulidae</taxon>
        <taxon>Meligethinae</taxon>
        <taxon>Brassicogethes</taxon>
    </lineage>
</organism>
<dbReference type="Pfam" id="PF14945">
    <property type="entry name" value="LLC1"/>
    <property type="match status" value="1"/>
</dbReference>
<keyword evidence="2" id="KW-1185">Reference proteome</keyword>
<protein>
    <submittedName>
        <fullName evidence="1">Uncharacterized protein</fullName>
    </submittedName>
</protein>
<proteinExistence type="predicted"/>
<reference evidence="1" key="1">
    <citation type="submission" date="2021-12" db="EMBL/GenBank/DDBJ databases">
        <authorList>
            <person name="King R."/>
        </authorList>
    </citation>
    <scope>NUCLEOTIDE SEQUENCE</scope>
</reference>
<name>A0A9P0AZC2_BRAAE</name>
<dbReference type="InterPro" id="IPR020339">
    <property type="entry name" value="C20orf85-like"/>
</dbReference>
<dbReference type="OrthoDB" id="10031946at2759"/>
<dbReference type="AlphaFoldDB" id="A0A9P0AZC2"/>
<dbReference type="EMBL" id="OV121134">
    <property type="protein sequence ID" value="CAH0553808.1"/>
    <property type="molecule type" value="Genomic_DNA"/>
</dbReference>
<accession>A0A9P0AZC2</accession>